<dbReference type="CDD" id="cd00865">
    <property type="entry name" value="PEBP_bact_arch"/>
    <property type="match status" value="1"/>
</dbReference>
<feature type="chain" id="PRO_5005311126" evidence="1">
    <location>
        <begin position="23"/>
        <end position="183"/>
    </location>
</feature>
<name>A0A0J8VGP5_9ENTR</name>
<dbReference type="RefSeq" id="WP_048888829.1">
    <property type="nucleotide sequence ID" value="NZ_LFEJ01000028.1"/>
</dbReference>
<organism evidence="2 3">
    <name type="scientific">Franconibacter pulveris</name>
    <dbReference type="NCBI Taxonomy" id="435910"/>
    <lineage>
        <taxon>Bacteria</taxon>
        <taxon>Pseudomonadati</taxon>
        <taxon>Pseudomonadota</taxon>
        <taxon>Gammaproteobacteria</taxon>
        <taxon>Enterobacterales</taxon>
        <taxon>Enterobacteriaceae</taxon>
        <taxon>Franconibacter</taxon>
    </lineage>
</organism>
<dbReference type="OrthoDB" id="9797506at2"/>
<keyword evidence="3" id="KW-1185">Reference proteome</keyword>
<dbReference type="EMBL" id="LFEJ01000028">
    <property type="protein sequence ID" value="KMV32401.1"/>
    <property type="molecule type" value="Genomic_DNA"/>
</dbReference>
<dbReference type="InterPro" id="IPR008914">
    <property type="entry name" value="PEBP"/>
</dbReference>
<proteinExistence type="predicted"/>
<evidence type="ECO:0000313" key="2">
    <source>
        <dbReference type="EMBL" id="KMV32401.1"/>
    </source>
</evidence>
<comment type="caution">
    <text evidence="2">The sequence shown here is derived from an EMBL/GenBank/DDBJ whole genome shotgun (WGS) entry which is preliminary data.</text>
</comment>
<dbReference type="SUPFAM" id="SSF49777">
    <property type="entry name" value="PEBP-like"/>
    <property type="match status" value="1"/>
</dbReference>
<dbReference type="Proteomes" id="UP000037315">
    <property type="component" value="Unassembled WGS sequence"/>
</dbReference>
<reference evidence="2 3" key="1">
    <citation type="submission" date="2015-06" db="EMBL/GenBank/DDBJ databases">
        <title>Genome sequencing of Cronobacter sp. strain DJ34 isolated from petroleum contaminated sludge of Duliajan Oil Fields, Assam, India.</title>
        <authorList>
            <person name="Pal S."/>
            <person name="Banerjee T.D."/>
            <person name="Roy A."/>
            <person name="Sar P."/>
            <person name="Kazy S.K."/>
        </authorList>
    </citation>
    <scope>NUCLEOTIDE SEQUENCE [LARGE SCALE GENOMIC DNA]</scope>
    <source>
        <strain evidence="2 3">DJ34</strain>
    </source>
</reference>
<dbReference type="STRING" id="1121863.GCA_000621185_01072"/>
<gene>
    <name evidence="2" type="ORF">ACH50_22390</name>
</gene>
<dbReference type="NCBIfam" id="TIGR00481">
    <property type="entry name" value="YbhB/YbcL family Raf kinase inhibitor-like protein"/>
    <property type="match status" value="1"/>
</dbReference>
<accession>A0A0J8VGP5</accession>
<keyword evidence="1" id="KW-0732">Signal</keyword>
<dbReference type="AlphaFoldDB" id="A0A0J8VGP5"/>
<dbReference type="PANTHER" id="PTHR30289:SF1">
    <property type="entry name" value="PEBP (PHOSPHATIDYLETHANOLAMINE-BINDING PROTEIN) FAMILY PROTEIN"/>
    <property type="match status" value="1"/>
</dbReference>
<dbReference type="Pfam" id="PF01161">
    <property type="entry name" value="PBP"/>
    <property type="match status" value="1"/>
</dbReference>
<sequence>MKRPLFSAFICAAALFATAVQAEGIFMLQSPAIADNAMMDKKYAGNANDNPNCTGENQSPPLVWSNEPQGTKSYALIVFDPEGAKGLGVTHLVAYNIPPTATGFAANDLRDAKGFTGGKTTPGTHAWYGPCPPTGSGAHHYNFTLIATDLEPNLPAGLTREELLQKLKGHALAATGLVGRFGQ</sequence>
<evidence type="ECO:0000256" key="1">
    <source>
        <dbReference type="SAM" id="SignalP"/>
    </source>
</evidence>
<dbReference type="Gene3D" id="3.90.280.10">
    <property type="entry name" value="PEBP-like"/>
    <property type="match status" value="1"/>
</dbReference>
<dbReference type="PANTHER" id="PTHR30289">
    <property type="entry name" value="UNCHARACTERIZED PROTEIN YBCL-RELATED"/>
    <property type="match status" value="1"/>
</dbReference>
<evidence type="ECO:0000313" key="3">
    <source>
        <dbReference type="Proteomes" id="UP000037315"/>
    </source>
</evidence>
<feature type="signal peptide" evidence="1">
    <location>
        <begin position="1"/>
        <end position="22"/>
    </location>
</feature>
<protein>
    <submittedName>
        <fullName evidence="2">Phosphatidylethanolamine-binding protein</fullName>
    </submittedName>
</protein>
<dbReference type="InterPro" id="IPR005247">
    <property type="entry name" value="YbhB_YbcL/LppC-like"/>
</dbReference>
<dbReference type="InterPro" id="IPR036610">
    <property type="entry name" value="PEBP-like_sf"/>
</dbReference>